<feature type="transmembrane region" description="Helical" evidence="9">
    <location>
        <begin position="178"/>
        <end position="204"/>
    </location>
</feature>
<sequence>MVLALTLLVSTSVLLVAILAIRFSSQIGLPSLLLYLGIGVLVGESGLGVQFEDFHLANSLGTVALAIILGEGGLTTRWHEVRPQLTQSVLLSTLGVFVSVGIMATFLVVVLGFGWQVALVIGAIVSSTDAAAVFSVLRRLRLPQRITATMELESGLNDAPVVILVTVLSVPARSIDPWWAIVLLIIYELVVGAIIGFSIAWVGVQLLRRGTLPSSGLYAVTAIVLLIFTFSVASLAHTSGFLAVYVAGVVFGNAQLPYKRATIAFAEAIAWLAQIGLFVMLGLLVSPPEIPGVVVPALLVGGVLLFVARPVSVFLSSLWSRVSLRDQAFYSWSGLRGAVPIVVATIPITHGIPRSGEILHMVFVLVVIFTLVQGTTLPQMARALRLAGKAETEDVDVEVSALDQIAAEVLTVSVPAGSRMHGVYVGELRLPATGVVSLIVRGDKRFVPQRDTRIRVGDSLLIVSATEDREATERRLHAIARAGRLATWQGENGG</sequence>
<dbReference type="Pfam" id="PF00999">
    <property type="entry name" value="Na_H_Exchanger"/>
    <property type="match status" value="1"/>
</dbReference>
<dbReference type="Pfam" id="PF02080">
    <property type="entry name" value="TrkA_C"/>
    <property type="match status" value="1"/>
</dbReference>
<dbReference type="GO" id="GO:0006813">
    <property type="term" value="P:potassium ion transport"/>
    <property type="evidence" value="ECO:0007669"/>
    <property type="project" value="InterPro"/>
</dbReference>
<evidence type="ECO:0000313" key="11">
    <source>
        <dbReference type="EMBL" id="PRZ31676.1"/>
    </source>
</evidence>
<dbReference type="InterPro" id="IPR036721">
    <property type="entry name" value="RCK_C_sf"/>
</dbReference>
<evidence type="ECO:0000259" key="10">
    <source>
        <dbReference type="PROSITE" id="PS51202"/>
    </source>
</evidence>
<keyword evidence="6 9" id="KW-1133">Transmembrane helix</keyword>
<dbReference type="GO" id="GO:0015297">
    <property type="term" value="F:antiporter activity"/>
    <property type="evidence" value="ECO:0007669"/>
    <property type="project" value="UniProtKB-KW"/>
</dbReference>
<keyword evidence="8 9" id="KW-0472">Membrane</keyword>
<dbReference type="InterPro" id="IPR038770">
    <property type="entry name" value="Na+/solute_symporter_sf"/>
</dbReference>
<dbReference type="GO" id="GO:1902600">
    <property type="term" value="P:proton transmembrane transport"/>
    <property type="evidence" value="ECO:0007669"/>
    <property type="project" value="InterPro"/>
</dbReference>
<evidence type="ECO:0000256" key="2">
    <source>
        <dbReference type="ARBA" id="ARBA00022448"/>
    </source>
</evidence>
<feature type="transmembrane region" description="Helical" evidence="9">
    <location>
        <begin position="54"/>
        <end position="76"/>
    </location>
</feature>
<organism evidence="11 12">
    <name type="scientific">Antricoccus suffuscus</name>
    <dbReference type="NCBI Taxonomy" id="1629062"/>
    <lineage>
        <taxon>Bacteria</taxon>
        <taxon>Bacillati</taxon>
        <taxon>Actinomycetota</taxon>
        <taxon>Actinomycetes</taxon>
        <taxon>Geodermatophilales</taxon>
        <taxon>Antricoccaceae</taxon>
        <taxon>Antricoccus</taxon>
    </lineage>
</organism>
<evidence type="ECO:0000256" key="5">
    <source>
        <dbReference type="ARBA" id="ARBA00022692"/>
    </source>
</evidence>
<evidence type="ECO:0000256" key="3">
    <source>
        <dbReference type="ARBA" id="ARBA00022449"/>
    </source>
</evidence>
<evidence type="ECO:0000256" key="7">
    <source>
        <dbReference type="ARBA" id="ARBA00023065"/>
    </source>
</evidence>
<protein>
    <submittedName>
        <fullName evidence="11">Potassium/proton antiporter (CPA1 family)</fullName>
    </submittedName>
</protein>
<dbReference type="PANTHER" id="PTHR32507">
    <property type="entry name" value="NA(+)/H(+) ANTIPORTER 1"/>
    <property type="match status" value="1"/>
</dbReference>
<dbReference type="Gene3D" id="1.20.1530.20">
    <property type="match status" value="1"/>
</dbReference>
<keyword evidence="4" id="KW-1003">Cell membrane</keyword>
<keyword evidence="12" id="KW-1185">Reference proteome</keyword>
<feature type="transmembrane region" description="Helical" evidence="9">
    <location>
        <begin position="88"/>
        <end position="109"/>
    </location>
</feature>
<dbReference type="InterPro" id="IPR006037">
    <property type="entry name" value="RCK_C"/>
</dbReference>
<reference evidence="11 12" key="1">
    <citation type="submission" date="2018-03" db="EMBL/GenBank/DDBJ databases">
        <title>Genomic Encyclopedia of Archaeal and Bacterial Type Strains, Phase II (KMG-II): from individual species to whole genera.</title>
        <authorList>
            <person name="Goeker M."/>
        </authorList>
    </citation>
    <scope>NUCLEOTIDE SEQUENCE [LARGE SCALE GENOMIC DNA]</scope>
    <source>
        <strain evidence="11 12">DSM 100065</strain>
    </source>
</reference>
<feature type="transmembrane region" description="Helical" evidence="9">
    <location>
        <begin position="263"/>
        <end position="284"/>
    </location>
</feature>
<feature type="transmembrane region" description="Helical" evidence="9">
    <location>
        <begin position="358"/>
        <end position="377"/>
    </location>
</feature>
<dbReference type="GO" id="GO:0008324">
    <property type="term" value="F:monoatomic cation transmembrane transporter activity"/>
    <property type="evidence" value="ECO:0007669"/>
    <property type="project" value="InterPro"/>
</dbReference>
<keyword evidence="2" id="KW-0813">Transport</keyword>
<comment type="caution">
    <text evidence="11">The sequence shown here is derived from an EMBL/GenBank/DDBJ whole genome shotgun (WGS) entry which is preliminary data.</text>
</comment>
<evidence type="ECO:0000256" key="1">
    <source>
        <dbReference type="ARBA" id="ARBA00004651"/>
    </source>
</evidence>
<dbReference type="AlphaFoldDB" id="A0A2T0Z5R4"/>
<keyword evidence="7" id="KW-0406">Ion transport</keyword>
<dbReference type="RefSeq" id="WP_106350976.1">
    <property type="nucleotide sequence ID" value="NZ_PVUE01000027.1"/>
</dbReference>
<feature type="transmembrane region" description="Helical" evidence="9">
    <location>
        <begin position="216"/>
        <end position="233"/>
    </location>
</feature>
<evidence type="ECO:0000256" key="6">
    <source>
        <dbReference type="ARBA" id="ARBA00022989"/>
    </source>
</evidence>
<dbReference type="GO" id="GO:0005886">
    <property type="term" value="C:plasma membrane"/>
    <property type="evidence" value="ECO:0007669"/>
    <property type="project" value="UniProtKB-SubCell"/>
</dbReference>
<name>A0A2T0Z5R4_9ACTN</name>
<dbReference type="Gene3D" id="3.30.70.1450">
    <property type="entry name" value="Regulator of K+ conductance, C-terminal domain"/>
    <property type="match status" value="1"/>
</dbReference>
<keyword evidence="3" id="KW-0050">Antiport</keyword>
<dbReference type="EMBL" id="PVUE01000027">
    <property type="protein sequence ID" value="PRZ31676.1"/>
    <property type="molecule type" value="Genomic_DNA"/>
</dbReference>
<comment type="subcellular location">
    <subcellularLocation>
        <location evidence="1">Cell membrane</location>
        <topology evidence="1">Multi-pass membrane protein</topology>
    </subcellularLocation>
</comment>
<feature type="transmembrane region" description="Helical" evidence="9">
    <location>
        <begin position="290"/>
        <end position="308"/>
    </location>
</feature>
<dbReference type="SUPFAM" id="SSF116726">
    <property type="entry name" value="TrkA C-terminal domain-like"/>
    <property type="match status" value="1"/>
</dbReference>
<dbReference type="NCBIfam" id="NF003715">
    <property type="entry name" value="PRK05326.1-2"/>
    <property type="match status" value="1"/>
</dbReference>
<evidence type="ECO:0000256" key="9">
    <source>
        <dbReference type="SAM" id="Phobius"/>
    </source>
</evidence>
<feature type="domain" description="RCK C-terminal" evidence="10">
    <location>
        <begin position="397"/>
        <end position="478"/>
    </location>
</feature>
<evidence type="ECO:0000256" key="4">
    <source>
        <dbReference type="ARBA" id="ARBA00022475"/>
    </source>
</evidence>
<keyword evidence="5 9" id="KW-0812">Transmembrane</keyword>
<accession>A0A2T0Z5R4</accession>
<dbReference type="OrthoDB" id="9810759at2"/>
<evidence type="ECO:0000256" key="8">
    <source>
        <dbReference type="ARBA" id="ARBA00023136"/>
    </source>
</evidence>
<dbReference type="Proteomes" id="UP000237752">
    <property type="component" value="Unassembled WGS sequence"/>
</dbReference>
<dbReference type="NCBIfam" id="NF003716">
    <property type="entry name" value="PRK05326.1-3"/>
    <property type="match status" value="1"/>
</dbReference>
<dbReference type="PROSITE" id="PS51202">
    <property type="entry name" value="RCK_C"/>
    <property type="match status" value="1"/>
</dbReference>
<gene>
    <name evidence="11" type="ORF">CLV47_12712</name>
</gene>
<dbReference type="PANTHER" id="PTHR32507:SF7">
    <property type="entry name" value="K(+)_H(+) ANTIPORTER NHAP2"/>
    <property type="match status" value="1"/>
</dbReference>
<proteinExistence type="predicted"/>
<feature type="transmembrane region" description="Helical" evidence="9">
    <location>
        <begin position="329"/>
        <end position="352"/>
    </location>
</feature>
<dbReference type="InterPro" id="IPR006153">
    <property type="entry name" value="Cation/H_exchanger_TM"/>
</dbReference>
<evidence type="ECO:0000313" key="12">
    <source>
        <dbReference type="Proteomes" id="UP000237752"/>
    </source>
</evidence>
<feature type="transmembrane region" description="Helical" evidence="9">
    <location>
        <begin position="115"/>
        <end position="134"/>
    </location>
</feature>